<dbReference type="SUPFAM" id="SSF49265">
    <property type="entry name" value="Fibronectin type III"/>
    <property type="match status" value="2"/>
</dbReference>
<evidence type="ECO:0000256" key="4">
    <source>
        <dbReference type="ARBA" id="ARBA00022729"/>
    </source>
</evidence>
<dbReference type="PANTHER" id="PTHR23037:SF35">
    <property type="entry name" value="FIBRONECTIN TYPE-III DOMAIN-CONTAINING PROTEIN"/>
    <property type="match status" value="1"/>
</dbReference>
<dbReference type="GO" id="GO:0004896">
    <property type="term" value="F:cytokine receptor activity"/>
    <property type="evidence" value="ECO:0007669"/>
    <property type="project" value="TreeGrafter"/>
</dbReference>
<evidence type="ECO:0000313" key="14">
    <source>
        <dbReference type="RefSeq" id="XP_030883223.1"/>
    </source>
</evidence>
<keyword evidence="4" id="KW-0732">Signal</keyword>
<evidence type="ECO:0000256" key="6">
    <source>
        <dbReference type="ARBA" id="ARBA00022989"/>
    </source>
</evidence>
<evidence type="ECO:0000256" key="11">
    <source>
        <dbReference type="SAM" id="MobiDB-lite"/>
    </source>
</evidence>
<dbReference type="CTD" id="133396"/>
<dbReference type="Gene3D" id="2.60.40.10">
    <property type="entry name" value="Immunoglobulins"/>
    <property type="match status" value="2"/>
</dbReference>
<evidence type="ECO:0000256" key="9">
    <source>
        <dbReference type="ARBA" id="ARBA00023170"/>
    </source>
</evidence>
<accession>A0A7F8QSE4</accession>
<evidence type="ECO:0000256" key="2">
    <source>
        <dbReference type="ARBA" id="ARBA00008921"/>
    </source>
</evidence>
<dbReference type="GO" id="GO:0009897">
    <property type="term" value="C:external side of plasma membrane"/>
    <property type="evidence" value="ECO:0007669"/>
    <property type="project" value="TreeGrafter"/>
</dbReference>
<dbReference type="Pfam" id="PF09240">
    <property type="entry name" value="IL6Ra-bind"/>
    <property type="match status" value="1"/>
</dbReference>
<feature type="region of interest" description="Disordered" evidence="11">
    <location>
        <begin position="350"/>
        <end position="377"/>
    </location>
</feature>
<evidence type="ECO:0000313" key="13">
    <source>
        <dbReference type="Proteomes" id="UP000245341"/>
    </source>
</evidence>
<dbReference type="FunFam" id="2.60.40.10:FF:000465">
    <property type="entry name" value="Granulocyte colony-stimulating factor receptor"/>
    <property type="match status" value="1"/>
</dbReference>
<evidence type="ECO:0000256" key="8">
    <source>
        <dbReference type="ARBA" id="ARBA00023157"/>
    </source>
</evidence>
<dbReference type="InterPro" id="IPR003961">
    <property type="entry name" value="FN3_dom"/>
</dbReference>
<organism evidence="13 14">
    <name type="scientific">Leptonychotes weddellii</name>
    <name type="common">Weddell seal</name>
    <name type="synonym">Otaria weddellii</name>
    <dbReference type="NCBI Taxonomy" id="9713"/>
    <lineage>
        <taxon>Eukaryota</taxon>
        <taxon>Metazoa</taxon>
        <taxon>Chordata</taxon>
        <taxon>Craniata</taxon>
        <taxon>Vertebrata</taxon>
        <taxon>Euteleostomi</taxon>
        <taxon>Mammalia</taxon>
        <taxon>Eutheria</taxon>
        <taxon>Laurasiatheria</taxon>
        <taxon>Carnivora</taxon>
        <taxon>Caniformia</taxon>
        <taxon>Pinnipedia</taxon>
        <taxon>Phocidae</taxon>
        <taxon>Monachinae</taxon>
        <taxon>Lobodontini</taxon>
        <taxon>Leptonychotes</taxon>
    </lineage>
</organism>
<keyword evidence="3" id="KW-0812">Transmembrane</keyword>
<dbReference type="InterPro" id="IPR013783">
    <property type="entry name" value="Ig-like_fold"/>
</dbReference>
<keyword evidence="6" id="KW-1133">Transmembrane helix</keyword>
<keyword evidence="5" id="KW-0677">Repeat</keyword>
<dbReference type="PROSITE" id="PS50853">
    <property type="entry name" value="FN3"/>
    <property type="match status" value="1"/>
</dbReference>
<evidence type="ECO:0000256" key="1">
    <source>
        <dbReference type="ARBA" id="ARBA00004479"/>
    </source>
</evidence>
<dbReference type="InterPro" id="IPR036116">
    <property type="entry name" value="FN3_sf"/>
</dbReference>
<comment type="subcellular location">
    <subcellularLocation>
        <location evidence="1">Membrane</location>
        <topology evidence="1">Single-pass type I membrane protein</topology>
    </subcellularLocation>
</comment>
<evidence type="ECO:0000256" key="5">
    <source>
        <dbReference type="ARBA" id="ARBA00022737"/>
    </source>
</evidence>
<proteinExistence type="inferred from homology"/>
<name>A0A7F8QSE4_LEPWE</name>
<evidence type="ECO:0000256" key="3">
    <source>
        <dbReference type="ARBA" id="ARBA00022692"/>
    </source>
</evidence>
<keyword evidence="13" id="KW-1185">Reference proteome</keyword>
<gene>
    <name evidence="14" type="primary">IL31RA</name>
</gene>
<dbReference type="FunFam" id="2.60.40.10:FF:000908">
    <property type="entry name" value="Interleukin 31 receptor A"/>
    <property type="match status" value="1"/>
</dbReference>
<keyword evidence="10" id="KW-0325">Glycoprotein</keyword>
<protein>
    <submittedName>
        <fullName evidence="14">Interleukin-31 receptor subunit alpha</fullName>
    </submittedName>
</protein>
<dbReference type="GeneID" id="102730130"/>
<keyword evidence="7" id="KW-0472">Membrane</keyword>
<evidence type="ECO:0000256" key="7">
    <source>
        <dbReference type="ARBA" id="ARBA00023136"/>
    </source>
</evidence>
<dbReference type="Proteomes" id="UP000245341">
    <property type="component" value="Unplaced"/>
</dbReference>
<keyword evidence="9 14" id="KW-0675">Receptor</keyword>
<sequence>MICPQVWGLVVQFSPQPACINLGTMWAWALWMFLLLCKFSLAVLPAKPENISCVFYYEENFTCTWSPEKEASYTWYRVKRTYSYGHKSDICPTDNSTRGNHASCSFLPPTITNPDNYTIQVEAQNPDGIIKSDITHWNLDAIMKIEPPEIFSVKSVLGIKRMLQITWIRPVLAPFSSTLKYSLRFRTVNSAHWMEVNFTKEDIDRDETYNLTGLQAFTEYVVALRCAPAESIFWSGWSQEKVGTTEEEGKLDKLNLKEFDDPVNMEEDRVLKLYSAPSDFIDKLVVNFENFLEEVSPEEPGKGQENILREEKNEYMTSPYWPYRPPISTEIPRRKSQQLCSRILEGTCSETKEQPLSSVPSLGPEHLCEEGEPNPYLKNSVTTREFVTSEKPQDEAKREV</sequence>
<keyword evidence="8" id="KW-1015">Disulfide bond</keyword>
<dbReference type="KEGG" id="lww:102730130"/>
<comment type="similarity">
    <text evidence="2">Belongs to the type I cytokine receptor family. Type 2 subfamily.</text>
</comment>
<evidence type="ECO:0000259" key="12">
    <source>
        <dbReference type="PROSITE" id="PS50853"/>
    </source>
</evidence>
<dbReference type="CDD" id="cd00063">
    <property type="entry name" value="FN3"/>
    <property type="match status" value="1"/>
</dbReference>
<dbReference type="PANTHER" id="PTHR23037">
    <property type="entry name" value="CYTOKINE RECEPTOR"/>
    <property type="match status" value="1"/>
</dbReference>
<evidence type="ECO:0000256" key="10">
    <source>
        <dbReference type="ARBA" id="ARBA00023180"/>
    </source>
</evidence>
<dbReference type="InterPro" id="IPR015321">
    <property type="entry name" value="TypeI_recpt_CBD"/>
</dbReference>
<dbReference type="AlphaFoldDB" id="A0A7F8QSE4"/>
<dbReference type="OrthoDB" id="9828391at2759"/>
<dbReference type="RefSeq" id="XP_030883223.1">
    <property type="nucleotide sequence ID" value="XM_031027363.1"/>
</dbReference>
<feature type="domain" description="Fibronectin type-III" evidence="12">
    <location>
        <begin position="147"/>
        <end position="248"/>
    </location>
</feature>
<reference evidence="14" key="1">
    <citation type="submission" date="2025-08" db="UniProtKB">
        <authorList>
            <consortium name="RefSeq"/>
        </authorList>
    </citation>
    <scope>IDENTIFICATION</scope>
    <source>
        <tissue evidence="14">Liver</tissue>
    </source>
</reference>